<keyword evidence="6" id="KW-1185">Reference proteome</keyword>
<dbReference type="Proteomes" id="UP000295131">
    <property type="component" value="Unassembled WGS sequence"/>
</dbReference>
<comment type="cofactor">
    <cofactor evidence="1">
        <name>Mg(2+)</name>
        <dbReference type="ChEBI" id="CHEBI:18420"/>
    </cofactor>
</comment>
<accession>A0A4R5PNZ5</accession>
<dbReference type="GO" id="GO:0016787">
    <property type="term" value="F:hydrolase activity"/>
    <property type="evidence" value="ECO:0007669"/>
    <property type="project" value="UniProtKB-KW"/>
</dbReference>
<dbReference type="AlphaFoldDB" id="A0A4R5PNZ5"/>
<dbReference type="InterPro" id="IPR023198">
    <property type="entry name" value="PGP-like_dom2"/>
</dbReference>
<dbReference type="InterPro" id="IPR036412">
    <property type="entry name" value="HAD-like_sf"/>
</dbReference>
<dbReference type="InterPro" id="IPR006439">
    <property type="entry name" value="HAD-SF_hydro_IA"/>
</dbReference>
<comment type="similarity">
    <text evidence="2">Belongs to the HAD-like hydrolase superfamily. CbbY/CbbZ/Gph/YieH family.</text>
</comment>
<dbReference type="PANTHER" id="PTHR46193:SF10">
    <property type="entry name" value="6-PHOSPHOGLUCONATE PHOSPHATASE"/>
    <property type="match status" value="1"/>
</dbReference>
<evidence type="ECO:0000256" key="4">
    <source>
        <dbReference type="ARBA" id="ARBA00022842"/>
    </source>
</evidence>
<dbReference type="InterPro" id="IPR051600">
    <property type="entry name" value="Beta-PGM-like"/>
</dbReference>
<dbReference type="SUPFAM" id="SSF56784">
    <property type="entry name" value="HAD-like"/>
    <property type="match status" value="1"/>
</dbReference>
<dbReference type="OrthoDB" id="9797743at2"/>
<keyword evidence="4" id="KW-0460">Magnesium</keyword>
<evidence type="ECO:0000313" key="5">
    <source>
        <dbReference type="EMBL" id="TDH38766.1"/>
    </source>
</evidence>
<sequence>MASPTPPVELVIFDCDGVLIDSEIISARVLLALLKTVGVSVDFAHFQANFLGRSWPKVVADIRINYGLSLGEEFEESYRGKLLKAFETELETTPGVREILAGLKVASCVATSSTRRRLTRSMEITGLDRHFGDNTFTASQVENGKPAPDLFLLAARTMGVTPERCLVIEDSAPGIEGARRAGMRCYHYTGGKHLRGHEVPDSGVMRISDWHELAGFEPALFETST</sequence>
<dbReference type="SFLD" id="SFLDG01129">
    <property type="entry name" value="C1.5:_HAD__Beta-PGM__Phosphata"/>
    <property type="match status" value="1"/>
</dbReference>
<organism evidence="5 6">
    <name type="scientific">Pseudohoeflea suaedae</name>
    <dbReference type="NCBI Taxonomy" id="877384"/>
    <lineage>
        <taxon>Bacteria</taxon>
        <taxon>Pseudomonadati</taxon>
        <taxon>Pseudomonadota</taxon>
        <taxon>Alphaproteobacteria</taxon>
        <taxon>Hyphomicrobiales</taxon>
        <taxon>Rhizobiaceae</taxon>
        <taxon>Pseudohoeflea</taxon>
    </lineage>
</organism>
<gene>
    <name evidence="5" type="ORF">E2A64_06635</name>
</gene>
<dbReference type="GO" id="GO:0046872">
    <property type="term" value="F:metal ion binding"/>
    <property type="evidence" value="ECO:0007669"/>
    <property type="project" value="UniProtKB-KW"/>
</dbReference>
<evidence type="ECO:0000256" key="2">
    <source>
        <dbReference type="ARBA" id="ARBA00006171"/>
    </source>
</evidence>
<dbReference type="SFLD" id="SFLDG01135">
    <property type="entry name" value="C1.5.6:_HAD__Beta-PGM__Phospha"/>
    <property type="match status" value="1"/>
</dbReference>
<name>A0A4R5PNZ5_9HYPH</name>
<evidence type="ECO:0000313" key="6">
    <source>
        <dbReference type="Proteomes" id="UP000295131"/>
    </source>
</evidence>
<dbReference type="Gene3D" id="1.10.150.240">
    <property type="entry name" value="Putative phosphatase, domain 2"/>
    <property type="match status" value="1"/>
</dbReference>
<dbReference type="Gene3D" id="3.40.50.1000">
    <property type="entry name" value="HAD superfamily/HAD-like"/>
    <property type="match status" value="1"/>
</dbReference>
<dbReference type="InterPro" id="IPR023214">
    <property type="entry name" value="HAD_sf"/>
</dbReference>
<evidence type="ECO:0000256" key="3">
    <source>
        <dbReference type="ARBA" id="ARBA00022723"/>
    </source>
</evidence>
<dbReference type="CDD" id="cd07526">
    <property type="entry name" value="HAD_BPGM_like"/>
    <property type="match status" value="1"/>
</dbReference>
<dbReference type="NCBIfam" id="TIGR01509">
    <property type="entry name" value="HAD-SF-IA-v3"/>
    <property type="match status" value="1"/>
</dbReference>
<keyword evidence="5" id="KW-0378">Hydrolase</keyword>
<dbReference type="EMBL" id="SMSI01000001">
    <property type="protein sequence ID" value="TDH38766.1"/>
    <property type="molecule type" value="Genomic_DNA"/>
</dbReference>
<dbReference type="SFLD" id="SFLDS00003">
    <property type="entry name" value="Haloacid_Dehalogenase"/>
    <property type="match status" value="1"/>
</dbReference>
<dbReference type="PANTHER" id="PTHR46193">
    <property type="entry name" value="6-PHOSPHOGLUCONATE PHOSPHATASE"/>
    <property type="match status" value="1"/>
</dbReference>
<keyword evidence="3" id="KW-0479">Metal-binding</keyword>
<proteinExistence type="inferred from homology"/>
<reference evidence="5 6" key="1">
    <citation type="journal article" date="2013" name="Int. J. Syst. Evol. Microbiol.">
        <title>Hoeflea suaedae sp. nov., an endophytic bacterium isolated from the root of the halophyte Suaeda maritima.</title>
        <authorList>
            <person name="Chung E.J."/>
            <person name="Park J.A."/>
            <person name="Pramanik P."/>
            <person name="Bibi F."/>
            <person name="Jeon C.O."/>
            <person name="Chung Y.R."/>
        </authorList>
    </citation>
    <scope>NUCLEOTIDE SEQUENCE [LARGE SCALE GENOMIC DNA]</scope>
    <source>
        <strain evidence="5 6">YC6898</strain>
    </source>
</reference>
<evidence type="ECO:0000256" key="1">
    <source>
        <dbReference type="ARBA" id="ARBA00001946"/>
    </source>
</evidence>
<protein>
    <submittedName>
        <fullName evidence="5">HAD family hydrolase</fullName>
    </submittedName>
</protein>
<comment type="caution">
    <text evidence="5">The sequence shown here is derived from an EMBL/GenBank/DDBJ whole genome shotgun (WGS) entry which is preliminary data.</text>
</comment>
<dbReference type="Pfam" id="PF00702">
    <property type="entry name" value="Hydrolase"/>
    <property type="match status" value="1"/>
</dbReference>
<dbReference type="RefSeq" id="WP_133283600.1">
    <property type="nucleotide sequence ID" value="NZ_SMSI01000001.1"/>
</dbReference>